<dbReference type="PANTHER" id="PTHR31435:SF10">
    <property type="entry name" value="BSR4717 PROTEIN"/>
    <property type="match status" value="1"/>
</dbReference>
<name>A0A8J7KE83_9FLAO</name>
<dbReference type="CDD" id="cd04301">
    <property type="entry name" value="NAT_SF"/>
    <property type="match status" value="1"/>
</dbReference>
<dbReference type="Proteomes" id="UP000608754">
    <property type="component" value="Unassembled WGS sequence"/>
</dbReference>
<evidence type="ECO:0000313" key="2">
    <source>
        <dbReference type="EMBL" id="MBF0598156.1"/>
    </source>
</evidence>
<dbReference type="SUPFAM" id="SSF55729">
    <property type="entry name" value="Acyl-CoA N-acyltransferases (Nat)"/>
    <property type="match status" value="1"/>
</dbReference>
<comment type="caution">
    <text evidence="2">The sequence shown here is derived from an EMBL/GenBank/DDBJ whole genome shotgun (WGS) entry which is preliminary data.</text>
</comment>
<dbReference type="AlphaFoldDB" id="A0A8J7KE83"/>
<organism evidence="2 3">
    <name type="scientific">Faecalibacter rhinopitheci</name>
    <dbReference type="NCBI Taxonomy" id="2779678"/>
    <lineage>
        <taxon>Bacteria</taxon>
        <taxon>Pseudomonadati</taxon>
        <taxon>Bacteroidota</taxon>
        <taxon>Flavobacteriia</taxon>
        <taxon>Flavobacteriales</taxon>
        <taxon>Weeksellaceae</taxon>
        <taxon>Faecalibacter</taxon>
    </lineage>
</organism>
<dbReference type="PROSITE" id="PS51729">
    <property type="entry name" value="GNAT_YJDJ"/>
    <property type="match status" value="1"/>
</dbReference>
<protein>
    <submittedName>
        <fullName evidence="2">N-acetyltransferase</fullName>
    </submittedName>
</protein>
<accession>A0A8J7KE83</accession>
<sequence>MNIELKKNGNNGVFELISEQNIAVGELTFVIKDNSQMIINHTGVNPDLRGRGYAEKLVLKAIEFARLNHLKILPYCSYVSVYISKHPEVQDIV</sequence>
<gene>
    <name evidence="2" type="ORF">IM532_12025</name>
</gene>
<feature type="domain" description="N-acetyltransferase" evidence="1">
    <location>
        <begin position="6"/>
        <end position="93"/>
    </location>
</feature>
<dbReference type="InterPro" id="IPR031165">
    <property type="entry name" value="GNAT_YJDJ"/>
</dbReference>
<evidence type="ECO:0000313" key="3">
    <source>
        <dbReference type="Proteomes" id="UP000608754"/>
    </source>
</evidence>
<dbReference type="EMBL" id="JADGIK010000009">
    <property type="protein sequence ID" value="MBF0598156.1"/>
    <property type="molecule type" value="Genomic_DNA"/>
</dbReference>
<dbReference type="PANTHER" id="PTHR31435">
    <property type="entry name" value="PROTEIN NATD1"/>
    <property type="match status" value="1"/>
</dbReference>
<dbReference type="Pfam" id="PF14542">
    <property type="entry name" value="Acetyltransf_CG"/>
    <property type="match status" value="1"/>
</dbReference>
<dbReference type="InterPro" id="IPR016181">
    <property type="entry name" value="Acyl_CoA_acyltransferase"/>
</dbReference>
<proteinExistence type="predicted"/>
<reference evidence="2" key="1">
    <citation type="submission" date="2020-10" db="EMBL/GenBank/DDBJ databases">
        <authorList>
            <person name="Lu T."/>
            <person name="Wang Q."/>
            <person name="Han X."/>
        </authorList>
    </citation>
    <scope>NUCLEOTIDE SEQUENCE</scope>
    <source>
        <strain evidence="2">WQ 117</strain>
    </source>
</reference>
<dbReference type="RefSeq" id="WP_194183703.1">
    <property type="nucleotide sequence ID" value="NZ_JADGIK010000009.1"/>
</dbReference>
<dbReference type="Gene3D" id="3.40.630.30">
    <property type="match status" value="1"/>
</dbReference>
<keyword evidence="3" id="KW-1185">Reference proteome</keyword>
<dbReference type="InterPro" id="IPR045057">
    <property type="entry name" value="Gcn5-rel_NAT"/>
</dbReference>
<evidence type="ECO:0000259" key="1">
    <source>
        <dbReference type="PROSITE" id="PS51729"/>
    </source>
</evidence>